<name>A0A835E7W3_9POAL</name>
<feature type="region of interest" description="Disordered" evidence="1">
    <location>
        <begin position="238"/>
        <end position="257"/>
    </location>
</feature>
<keyword evidence="3" id="KW-1185">Reference proteome</keyword>
<gene>
    <name evidence="2" type="ORF">HU200_051399</name>
</gene>
<dbReference type="AlphaFoldDB" id="A0A835E7W3"/>
<evidence type="ECO:0000256" key="1">
    <source>
        <dbReference type="SAM" id="MobiDB-lite"/>
    </source>
</evidence>
<accession>A0A835E7W3</accession>
<evidence type="ECO:0000313" key="3">
    <source>
        <dbReference type="Proteomes" id="UP000636709"/>
    </source>
</evidence>
<feature type="compositionally biased region" description="Basic and acidic residues" evidence="1">
    <location>
        <begin position="1"/>
        <end position="26"/>
    </location>
</feature>
<organism evidence="2 3">
    <name type="scientific">Digitaria exilis</name>
    <dbReference type="NCBI Taxonomy" id="1010633"/>
    <lineage>
        <taxon>Eukaryota</taxon>
        <taxon>Viridiplantae</taxon>
        <taxon>Streptophyta</taxon>
        <taxon>Embryophyta</taxon>
        <taxon>Tracheophyta</taxon>
        <taxon>Spermatophyta</taxon>
        <taxon>Magnoliopsida</taxon>
        <taxon>Liliopsida</taxon>
        <taxon>Poales</taxon>
        <taxon>Poaceae</taxon>
        <taxon>PACMAD clade</taxon>
        <taxon>Panicoideae</taxon>
        <taxon>Panicodae</taxon>
        <taxon>Paniceae</taxon>
        <taxon>Anthephorinae</taxon>
        <taxon>Digitaria</taxon>
    </lineage>
</organism>
<dbReference type="Proteomes" id="UP000636709">
    <property type="component" value="Unassembled WGS sequence"/>
</dbReference>
<comment type="caution">
    <text evidence="2">The sequence shown here is derived from an EMBL/GenBank/DDBJ whole genome shotgun (WGS) entry which is preliminary data.</text>
</comment>
<proteinExistence type="predicted"/>
<dbReference type="EMBL" id="JACEFO010002272">
    <property type="protein sequence ID" value="KAF8669076.1"/>
    <property type="molecule type" value="Genomic_DNA"/>
</dbReference>
<sequence>MVELRASSDDQERRRATSSRDQERHPGLTAVPRRPGPAVLAARRPQPTDEGDVVLHLPIELASRNILELAGDGVPQEPQGQRKGGGCRRVETTLEEKKARLERGESSPVDDLVSCLASMRADGGGGGEQLLTDEEIRKSCFASGCTGSAPRRSPPSAPCGRSALRAVALLPAGGSVPCRPALHAAREGGSAPGRPVLRAGGSAPCSPALCLSPPCDPAVLPTAIPCEHRAKPQIHLHPDVDVNSKTKIPSRPPNLPADVYLTEIGQDQSDPAPHTMPWRLR</sequence>
<protein>
    <submittedName>
        <fullName evidence="2">Uncharacterized protein</fullName>
    </submittedName>
</protein>
<evidence type="ECO:0000313" key="2">
    <source>
        <dbReference type="EMBL" id="KAF8669076.1"/>
    </source>
</evidence>
<reference evidence="2" key="1">
    <citation type="submission" date="2020-07" db="EMBL/GenBank/DDBJ databases">
        <title>Genome sequence and genetic diversity analysis of an under-domesticated orphan crop, white fonio (Digitaria exilis).</title>
        <authorList>
            <person name="Bennetzen J.L."/>
            <person name="Chen S."/>
            <person name="Ma X."/>
            <person name="Wang X."/>
            <person name="Yssel A.E.J."/>
            <person name="Chaluvadi S.R."/>
            <person name="Johnson M."/>
            <person name="Gangashetty P."/>
            <person name="Hamidou F."/>
            <person name="Sanogo M.D."/>
            <person name="Zwaenepoel A."/>
            <person name="Wallace J."/>
            <person name="Van De Peer Y."/>
            <person name="Van Deynze A."/>
        </authorList>
    </citation>
    <scope>NUCLEOTIDE SEQUENCE</scope>
    <source>
        <tissue evidence="2">Leaves</tissue>
    </source>
</reference>
<feature type="region of interest" description="Disordered" evidence="1">
    <location>
        <begin position="1"/>
        <end position="52"/>
    </location>
</feature>